<dbReference type="OrthoDB" id="10545474at2759"/>
<proteinExistence type="predicted"/>
<evidence type="ECO:0000313" key="2">
    <source>
        <dbReference type="EMBL" id="ELQ76613.1"/>
    </source>
</evidence>
<keyword evidence="1" id="KW-0732">Signal</keyword>
<accession>L7JYS3</accession>
<name>L7JYS3_TRAHO</name>
<dbReference type="HOGENOM" id="CLU_998144_0_0_1"/>
<feature type="chain" id="PRO_5003979263" description="Lipoprotein" evidence="1">
    <location>
        <begin position="18"/>
        <end position="279"/>
    </location>
</feature>
<evidence type="ECO:0000313" key="3">
    <source>
        <dbReference type="Proteomes" id="UP000011185"/>
    </source>
</evidence>
<feature type="signal peptide" evidence="1">
    <location>
        <begin position="1"/>
        <end position="17"/>
    </location>
</feature>
<dbReference type="PROSITE" id="PS51257">
    <property type="entry name" value="PROKAR_LIPOPROTEIN"/>
    <property type="match status" value="1"/>
</dbReference>
<dbReference type="VEuPathDB" id="MicrosporidiaDB:THOM_0329"/>
<dbReference type="AlphaFoldDB" id="L7JYS3"/>
<dbReference type="EMBL" id="JH993832">
    <property type="protein sequence ID" value="ELQ76613.1"/>
    <property type="molecule type" value="Genomic_DNA"/>
</dbReference>
<protein>
    <recommendedName>
        <fullName evidence="4">Lipoprotein</fullName>
    </recommendedName>
</protein>
<evidence type="ECO:0000256" key="1">
    <source>
        <dbReference type="SAM" id="SignalP"/>
    </source>
</evidence>
<dbReference type="OMA" id="RNDERKH"/>
<evidence type="ECO:0008006" key="4">
    <source>
        <dbReference type="Google" id="ProtNLM"/>
    </source>
</evidence>
<dbReference type="InParanoid" id="L7JYS3"/>
<gene>
    <name evidence="2" type="ORF">THOM_0329</name>
</gene>
<organism evidence="2 3">
    <name type="scientific">Trachipleistophora hominis</name>
    <name type="common">Microsporidian parasite</name>
    <dbReference type="NCBI Taxonomy" id="72359"/>
    <lineage>
        <taxon>Eukaryota</taxon>
        <taxon>Fungi</taxon>
        <taxon>Fungi incertae sedis</taxon>
        <taxon>Microsporidia</taxon>
        <taxon>Pleistophoridae</taxon>
        <taxon>Trachipleistophora</taxon>
    </lineage>
</organism>
<keyword evidence="3" id="KW-1185">Reference proteome</keyword>
<sequence>MLRIVLCINLLLITVCGCTVSQSSNEEKNDMSKQLINWFFKEKLLSMLGTGLKTANVEANSVLTRIKPDESLLSEAVEQYSKNKNKKNLLGNPIFDDNGNLIILNSNGKDKSSLKDHDSENIRKTTVTNDSAYVKRTPDGENIVEFERQAKLSSNPNIRKQHYKNYELCTDSVPTCREKRIVRIYRNDERKHLENYSSSSDGGSIDFDSSHYADIKHHDAPVKKRTYSSPHSMIYTINEYYKSKPYQRKVREISMYQIPGNQINPLIPISRLERHNIVS</sequence>
<dbReference type="Proteomes" id="UP000011185">
    <property type="component" value="Unassembled WGS sequence"/>
</dbReference>
<reference evidence="2 3" key="1">
    <citation type="journal article" date="2012" name="PLoS Pathog.">
        <title>The genome of the obligate intracellular parasite Trachipleistophora hominis: new insights into microsporidian genome dynamics and reductive evolution.</title>
        <authorList>
            <person name="Heinz E."/>
            <person name="Williams T.A."/>
            <person name="Nakjang S."/>
            <person name="Noel C.J."/>
            <person name="Swan D.C."/>
            <person name="Goldberg A.V."/>
            <person name="Harris S.R."/>
            <person name="Weinmaier T."/>
            <person name="Markert S."/>
            <person name="Becher D."/>
            <person name="Bernhardt J."/>
            <person name="Dagan T."/>
            <person name="Hacker C."/>
            <person name="Lucocq J.M."/>
            <person name="Schweder T."/>
            <person name="Rattei T."/>
            <person name="Hall N."/>
            <person name="Hirt R.P."/>
            <person name="Embley T.M."/>
        </authorList>
    </citation>
    <scope>NUCLEOTIDE SEQUENCE [LARGE SCALE GENOMIC DNA]</scope>
</reference>